<dbReference type="RefSeq" id="WP_066419496.1">
    <property type="nucleotide sequence ID" value="NZ_CP018866.1"/>
</dbReference>
<reference evidence="1 2" key="1">
    <citation type="submission" date="2016-12" db="EMBL/GenBank/DDBJ databases">
        <title>The whole genome sequencing and assembly of Bacillus cohnii DSM 6307T strain.</title>
        <authorList>
            <person name="Lee Y.-J."/>
            <person name="Yi H."/>
            <person name="Bahn Y.-S."/>
            <person name="Kim J.F."/>
            <person name="Lee D.-W."/>
        </authorList>
    </citation>
    <scope>NUCLEOTIDE SEQUENCE [LARGE SCALE GENOMIC DNA]</scope>
    <source>
        <strain evidence="1 2">DSM 6307</strain>
    </source>
</reference>
<dbReference type="AlphaFoldDB" id="A0A223KUV3"/>
<protein>
    <submittedName>
        <fullName evidence="1">Uncharacterized protein</fullName>
    </submittedName>
</protein>
<dbReference type="KEGG" id="bcoh:BC6307_19400"/>
<keyword evidence="2" id="KW-1185">Reference proteome</keyword>
<name>A0A223KUV3_9BACI</name>
<dbReference type="EMBL" id="CP018866">
    <property type="protein sequence ID" value="AST93269.1"/>
    <property type="molecule type" value="Genomic_DNA"/>
</dbReference>
<proteinExistence type="predicted"/>
<sequence>MLENPQTLSARMHELDYIMKWVREELEELDAINDADSIAVLNQFHKRLADRRFTFSIVIDEEE</sequence>
<dbReference type="Proteomes" id="UP000215224">
    <property type="component" value="Chromosome"/>
</dbReference>
<gene>
    <name evidence="1" type="ORF">BC6307_19400</name>
</gene>
<evidence type="ECO:0000313" key="2">
    <source>
        <dbReference type="Proteomes" id="UP000215224"/>
    </source>
</evidence>
<accession>A0A223KUV3</accession>
<evidence type="ECO:0000313" key="1">
    <source>
        <dbReference type="EMBL" id="AST93269.1"/>
    </source>
</evidence>
<organism evidence="1 2">
    <name type="scientific">Sutcliffiella cohnii</name>
    <dbReference type="NCBI Taxonomy" id="33932"/>
    <lineage>
        <taxon>Bacteria</taxon>
        <taxon>Bacillati</taxon>
        <taxon>Bacillota</taxon>
        <taxon>Bacilli</taxon>
        <taxon>Bacillales</taxon>
        <taxon>Bacillaceae</taxon>
        <taxon>Sutcliffiella</taxon>
    </lineage>
</organism>
<dbReference type="STRING" id="1314751.GCA_001591425_03688"/>